<keyword evidence="1" id="KW-0677">Repeat</keyword>
<evidence type="ECO:0000313" key="6">
    <source>
        <dbReference type="Proteomes" id="UP000219072"/>
    </source>
</evidence>
<dbReference type="InterPro" id="IPR050708">
    <property type="entry name" value="T6SS_VgrG/RHS"/>
</dbReference>
<feature type="compositionally biased region" description="Gly residues" evidence="2">
    <location>
        <begin position="1"/>
        <end position="11"/>
    </location>
</feature>
<feature type="region of interest" description="Disordered" evidence="2">
    <location>
        <begin position="1"/>
        <end position="35"/>
    </location>
</feature>
<evidence type="ECO:0000256" key="2">
    <source>
        <dbReference type="SAM" id="MobiDB-lite"/>
    </source>
</evidence>
<dbReference type="InterPro" id="IPR056823">
    <property type="entry name" value="TEN-like_YD-shell"/>
</dbReference>
<dbReference type="InterPro" id="IPR031325">
    <property type="entry name" value="RHS_repeat"/>
</dbReference>
<feature type="domain" description="Teneurin-like YD-shell" evidence="4">
    <location>
        <begin position="965"/>
        <end position="1044"/>
    </location>
</feature>
<dbReference type="OrthoDB" id="3881096at2"/>
<dbReference type="PANTHER" id="PTHR32305:SF15">
    <property type="entry name" value="PROTEIN RHSA-RELATED"/>
    <property type="match status" value="1"/>
</dbReference>
<proteinExistence type="predicted"/>
<dbReference type="InterPro" id="IPR045351">
    <property type="entry name" value="DUF6531"/>
</dbReference>
<dbReference type="Pfam" id="PF05593">
    <property type="entry name" value="RHS_repeat"/>
    <property type="match status" value="8"/>
</dbReference>
<dbReference type="EMBL" id="OCNE01000002">
    <property type="protein sequence ID" value="SOD60451.1"/>
    <property type="molecule type" value="Genomic_DNA"/>
</dbReference>
<evidence type="ECO:0000259" key="4">
    <source>
        <dbReference type="Pfam" id="PF25023"/>
    </source>
</evidence>
<organism evidence="5 6">
    <name type="scientific">Streptomyces zhaozhouensis</name>
    <dbReference type="NCBI Taxonomy" id="1300267"/>
    <lineage>
        <taxon>Bacteria</taxon>
        <taxon>Bacillati</taxon>
        <taxon>Actinomycetota</taxon>
        <taxon>Actinomycetes</taxon>
        <taxon>Kitasatosporales</taxon>
        <taxon>Streptomycetaceae</taxon>
        <taxon>Streptomyces</taxon>
    </lineage>
</organism>
<name>A0A286DP81_9ACTN</name>
<evidence type="ECO:0000256" key="1">
    <source>
        <dbReference type="ARBA" id="ARBA00022737"/>
    </source>
</evidence>
<dbReference type="RefSeq" id="WP_097229564.1">
    <property type="nucleotide sequence ID" value="NZ_OCNE01000002.1"/>
</dbReference>
<dbReference type="Proteomes" id="UP000219072">
    <property type="component" value="Unassembled WGS sequence"/>
</dbReference>
<dbReference type="Pfam" id="PF20148">
    <property type="entry name" value="DUF6531"/>
    <property type="match status" value="1"/>
</dbReference>
<keyword evidence="6" id="KW-1185">Reference proteome</keyword>
<feature type="domain" description="DUF6531" evidence="3">
    <location>
        <begin position="75"/>
        <end position="146"/>
    </location>
</feature>
<dbReference type="NCBIfam" id="TIGR01643">
    <property type="entry name" value="YD_repeat_2x"/>
    <property type="match status" value="11"/>
</dbReference>
<dbReference type="PANTHER" id="PTHR32305">
    <property type="match status" value="1"/>
</dbReference>
<dbReference type="InterPro" id="IPR006530">
    <property type="entry name" value="YD"/>
</dbReference>
<dbReference type="Gene3D" id="2.180.10.10">
    <property type="entry name" value="RHS repeat-associated core"/>
    <property type="match status" value="3"/>
</dbReference>
<reference evidence="5 6" key="1">
    <citation type="submission" date="2017-09" db="EMBL/GenBank/DDBJ databases">
        <authorList>
            <person name="Ehlers B."/>
            <person name="Leendertz F.H."/>
        </authorList>
    </citation>
    <scope>NUCLEOTIDE SEQUENCE [LARGE SCALE GENOMIC DNA]</scope>
    <source>
        <strain evidence="5 6">CGMCC 4.7095</strain>
    </source>
</reference>
<dbReference type="Pfam" id="PF25023">
    <property type="entry name" value="TEN_YD-shell"/>
    <property type="match status" value="1"/>
</dbReference>
<sequence>MTGSPLGGSAGEGSPLDGSPLAGVPRVATPSLAEPEELWRGPWLGPVAPESGRPRLAPLWAGEERPVARPLPGIDGVDPLRGRLRLTSEDVRLQGVLPLVLTRHHRGRTRAGRAFGVAWASTLDQRLLLRDRSVRLVTETGRLLHYPRPEAGSGRPVLPERGGRWPLTWDGTPGGTITVHRPEARLTLRFRSLPDGTGAELPLVAVVDSWGNALAIRRDARGRPREITHSGGHRLGFETDAAGRVVEARLLSAEGAPTLLRCRYDRAGNLTEVEDAAGGVEHHLYDEDRRIVERRDRAGDTFRYTHDARGRIVAVAGPDGLRSRTFAYEGARTTRTDALGEAWVFTRDGSGQLVSLTDPLGNVTRYTCDAEGRLLTVTDPLGHTTTHRYDPLGHLVETVWPDGTRRTVEHDADGRPTLCVAEDGETTRLAWDARGGLASVTAPGGRHLRLTHHPRGALATVTDALGAEWRYTCDRAGLPVSVTDPTGETTTLERDAHGAVVRITGPGGGQRRVERDALGRVVALTDATGAEDRWRRDPLGRLVAHTDPAGGETRWERGPLGLVHALTRPDGRTLRYAYDAEGRRTRIVDAAGRAWEYTHDAAGRPVELADVGERPIRLRHDAAGRCVGWTNGAGQRVSLRLDARGRLVERRTDLGRDVFRYDEVGRLVAAENSEIRLTIERDPFGAVLAELVGDRAVTFERDAAGRTVRLTHPSGGTTEQTRDAAGRLVELTADGHRVALELDADGREVARGFGRSGAVRQRWDAAGRLVEQTLLSGTSRRRRGWEYRADGALTGSFDEVAGETRWERDAVGRPTRVREAAGETAFEYDARGQLAGIEREFDGPLLVADAAGAGWRHDARGRVVATTRKLPSGAVGTCHYTWDALDRLTDVVMPDGSHWHYVHDPLGRRVARQLLDEFGEVRERSTVDWAGGVPVARTDPDGSVTSWHWAPDDHRRPLAQTESGGRLLGVVTDPDGTPTELVDEQGDVVWRRRATPWGAPTGQGSDTAHCPLGFPGQLYDEETGLFHDFRHGHRAYDPADARCLSPVADPEAPFTLLPWRG</sequence>
<gene>
    <name evidence="5" type="ORF">SAMN06297387_102135</name>
</gene>
<dbReference type="AlphaFoldDB" id="A0A286DP81"/>
<accession>A0A286DP81</accession>
<evidence type="ECO:0000313" key="5">
    <source>
        <dbReference type="EMBL" id="SOD60451.1"/>
    </source>
</evidence>
<evidence type="ECO:0000259" key="3">
    <source>
        <dbReference type="Pfam" id="PF20148"/>
    </source>
</evidence>
<protein>
    <submittedName>
        <fullName evidence="5">YD repeat-containing protein</fullName>
    </submittedName>
</protein>